<reference evidence="1 2" key="1">
    <citation type="submission" date="2006-03" db="EMBL/GenBank/DDBJ databases">
        <title>Complete sequence of chromosome of Nitrobacter hamburgensis X14.</title>
        <authorList>
            <consortium name="US DOE Joint Genome Institute"/>
            <person name="Copeland A."/>
            <person name="Lucas S."/>
            <person name="Lapidus A."/>
            <person name="Barry K."/>
            <person name="Detter J.C."/>
            <person name="Glavina del Rio T."/>
            <person name="Hammon N."/>
            <person name="Israni S."/>
            <person name="Dalin E."/>
            <person name="Tice H."/>
            <person name="Pitluck S."/>
            <person name="Chain P."/>
            <person name="Malfatti S."/>
            <person name="Shin M."/>
            <person name="Vergez L."/>
            <person name="Schmutz J."/>
            <person name="Larimer F."/>
            <person name="Land M."/>
            <person name="Hauser L."/>
            <person name="Kyrpides N."/>
            <person name="Ivanova N."/>
            <person name="Ward B."/>
            <person name="Arp D."/>
            <person name="Klotz M."/>
            <person name="Stein L."/>
            <person name="O'Mullan G."/>
            <person name="Starkenburg S."/>
            <person name="Sayavedra L."/>
            <person name="Poret-Peterson A.T."/>
            <person name="Gentry M.E."/>
            <person name="Bruce D."/>
            <person name="Richardson P."/>
        </authorList>
    </citation>
    <scope>NUCLEOTIDE SEQUENCE [LARGE SCALE GENOMIC DNA]</scope>
    <source>
        <strain evidence="2">DSM 10229 / NCIMB 13809 / X14</strain>
    </source>
</reference>
<accession>Q1QRW3</accession>
<dbReference type="AlphaFoldDB" id="Q1QRW3"/>
<name>Q1QRW3_NITHX</name>
<dbReference type="HOGENOM" id="CLU_1413871_0_0_5"/>
<evidence type="ECO:0000313" key="2">
    <source>
        <dbReference type="Proteomes" id="UP000001953"/>
    </source>
</evidence>
<dbReference type="eggNOG" id="ENOG5033IW1">
    <property type="taxonomic scope" value="Bacteria"/>
</dbReference>
<keyword evidence="2" id="KW-1185">Reference proteome</keyword>
<evidence type="ECO:0000313" key="1">
    <source>
        <dbReference type="EMBL" id="ABE61034.1"/>
    </source>
</evidence>
<organism evidence="1 2">
    <name type="scientific">Nitrobacter hamburgensis (strain DSM 10229 / NCIMB 13809 / X14)</name>
    <dbReference type="NCBI Taxonomy" id="323097"/>
    <lineage>
        <taxon>Bacteria</taxon>
        <taxon>Pseudomonadati</taxon>
        <taxon>Pseudomonadota</taxon>
        <taxon>Alphaproteobacteria</taxon>
        <taxon>Hyphomicrobiales</taxon>
        <taxon>Nitrobacteraceae</taxon>
        <taxon>Nitrobacter</taxon>
    </lineage>
</organism>
<sequence length="192" mass="21631">MLFGWLPWLRGRAVALERGTSIPADAQNDLALILLNEFSEWYRALAPKGTLPRAFTGVSSNGRQAVIILADLPLDHVQRREFLIWLCRNEKFIAYAYGTRVGIANDSDSFTEGLDIYASSDRYDASRTLGVERQDGSFIQLTEHSHSLLPSNPANGIFFGLQRSNKTIAPDSEVAFLGIWQNLKSKVMWRQR</sequence>
<dbReference type="Proteomes" id="UP000001953">
    <property type="component" value="Chromosome"/>
</dbReference>
<gene>
    <name evidence="1" type="ordered locus">Nham_0133</name>
</gene>
<dbReference type="EMBL" id="CP000319">
    <property type="protein sequence ID" value="ABE61034.1"/>
    <property type="molecule type" value="Genomic_DNA"/>
</dbReference>
<dbReference type="KEGG" id="nha:Nham_0133"/>
<protein>
    <submittedName>
        <fullName evidence="1">Uncharacterized protein</fullName>
    </submittedName>
</protein>
<proteinExistence type="predicted"/>